<dbReference type="InterPro" id="IPR011011">
    <property type="entry name" value="Znf_FYVE_PHD"/>
</dbReference>
<evidence type="ECO:0000313" key="7">
    <source>
        <dbReference type="EMBL" id="KAK4320283.1"/>
    </source>
</evidence>
<dbReference type="GO" id="GO:0008270">
    <property type="term" value="F:zinc ion binding"/>
    <property type="evidence" value="ECO:0007669"/>
    <property type="project" value="UniProtKB-KW"/>
</dbReference>
<organism evidence="7 8">
    <name type="scientific">Petrolisthes manimaculis</name>
    <dbReference type="NCBI Taxonomy" id="1843537"/>
    <lineage>
        <taxon>Eukaryota</taxon>
        <taxon>Metazoa</taxon>
        <taxon>Ecdysozoa</taxon>
        <taxon>Arthropoda</taxon>
        <taxon>Crustacea</taxon>
        <taxon>Multicrustacea</taxon>
        <taxon>Malacostraca</taxon>
        <taxon>Eumalacostraca</taxon>
        <taxon>Eucarida</taxon>
        <taxon>Decapoda</taxon>
        <taxon>Pleocyemata</taxon>
        <taxon>Anomura</taxon>
        <taxon>Galatheoidea</taxon>
        <taxon>Porcellanidae</taxon>
        <taxon>Petrolisthes</taxon>
    </lineage>
</organism>
<evidence type="ECO:0000256" key="5">
    <source>
        <dbReference type="SAM" id="MobiDB-lite"/>
    </source>
</evidence>
<keyword evidence="1" id="KW-0479">Metal-binding</keyword>
<evidence type="ECO:0000256" key="3">
    <source>
        <dbReference type="ARBA" id="ARBA00022833"/>
    </source>
</evidence>
<comment type="caution">
    <text evidence="7">The sequence shown here is derived from an EMBL/GenBank/DDBJ whole genome shotgun (WGS) entry which is preliminary data.</text>
</comment>
<dbReference type="InterPro" id="IPR013083">
    <property type="entry name" value="Znf_RING/FYVE/PHD"/>
</dbReference>
<name>A0AAE1UDH9_9EUCA</name>
<reference evidence="7" key="1">
    <citation type="submission" date="2023-11" db="EMBL/GenBank/DDBJ databases">
        <title>Genome assemblies of two species of porcelain crab, Petrolisthes cinctipes and Petrolisthes manimaculis (Anomura: Porcellanidae).</title>
        <authorList>
            <person name="Angst P."/>
        </authorList>
    </citation>
    <scope>NUCLEOTIDE SEQUENCE</scope>
    <source>
        <strain evidence="7">PB745_02</strain>
        <tissue evidence="7">Gill</tissue>
    </source>
</reference>
<evidence type="ECO:0000256" key="1">
    <source>
        <dbReference type="ARBA" id="ARBA00022723"/>
    </source>
</evidence>
<feature type="compositionally biased region" description="Acidic residues" evidence="5">
    <location>
        <begin position="98"/>
        <end position="109"/>
    </location>
</feature>
<gene>
    <name evidence="7" type="ORF">Pmani_008793</name>
</gene>
<dbReference type="PROSITE" id="PS50016">
    <property type="entry name" value="ZF_PHD_2"/>
    <property type="match status" value="1"/>
</dbReference>
<dbReference type="SUPFAM" id="SSF57903">
    <property type="entry name" value="FYVE/PHD zinc finger"/>
    <property type="match status" value="1"/>
</dbReference>
<sequence length="135" mass="14929">MPTKFPCVVCSRPVRSNQHALQCDQCQEWQHRVCNTEFTRQQYLDLVSGEFDLLSWYCANCSIPRMSAVADTSNGSTLLSAVEHNAESTRLSSGIGGEEVEDEEMDVDDPMPSPQPHSLPLPPPTQSFDVSLGTI</sequence>
<keyword evidence="3" id="KW-0862">Zinc</keyword>
<keyword evidence="8" id="KW-1185">Reference proteome</keyword>
<evidence type="ECO:0000313" key="8">
    <source>
        <dbReference type="Proteomes" id="UP001292094"/>
    </source>
</evidence>
<evidence type="ECO:0000256" key="4">
    <source>
        <dbReference type="PROSITE-ProRule" id="PRU00146"/>
    </source>
</evidence>
<feature type="domain" description="PHD-type" evidence="6">
    <location>
        <begin position="4"/>
        <end position="64"/>
    </location>
</feature>
<proteinExistence type="predicted"/>
<protein>
    <recommendedName>
        <fullName evidence="6">PHD-type domain-containing protein</fullName>
    </recommendedName>
</protein>
<feature type="compositionally biased region" description="Polar residues" evidence="5">
    <location>
        <begin position="126"/>
        <end position="135"/>
    </location>
</feature>
<dbReference type="SMART" id="SM00249">
    <property type="entry name" value="PHD"/>
    <property type="match status" value="1"/>
</dbReference>
<feature type="region of interest" description="Disordered" evidence="5">
    <location>
        <begin position="85"/>
        <end position="135"/>
    </location>
</feature>
<feature type="compositionally biased region" description="Pro residues" evidence="5">
    <location>
        <begin position="111"/>
        <end position="125"/>
    </location>
</feature>
<dbReference type="Gene3D" id="3.30.40.10">
    <property type="entry name" value="Zinc/RING finger domain, C3HC4 (zinc finger)"/>
    <property type="match status" value="1"/>
</dbReference>
<dbReference type="InterPro" id="IPR019786">
    <property type="entry name" value="Zinc_finger_PHD-type_CS"/>
</dbReference>
<evidence type="ECO:0000256" key="2">
    <source>
        <dbReference type="ARBA" id="ARBA00022771"/>
    </source>
</evidence>
<keyword evidence="2 4" id="KW-0863">Zinc-finger</keyword>
<dbReference type="AlphaFoldDB" id="A0AAE1UDH9"/>
<accession>A0AAE1UDH9</accession>
<dbReference type="PROSITE" id="PS01359">
    <property type="entry name" value="ZF_PHD_1"/>
    <property type="match status" value="1"/>
</dbReference>
<dbReference type="InterPro" id="IPR001965">
    <property type="entry name" value="Znf_PHD"/>
</dbReference>
<dbReference type="Pfam" id="PF00628">
    <property type="entry name" value="PHD"/>
    <property type="match status" value="1"/>
</dbReference>
<dbReference type="EMBL" id="JAWZYT010000676">
    <property type="protein sequence ID" value="KAK4320283.1"/>
    <property type="molecule type" value="Genomic_DNA"/>
</dbReference>
<dbReference type="Proteomes" id="UP001292094">
    <property type="component" value="Unassembled WGS sequence"/>
</dbReference>
<evidence type="ECO:0000259" key="6">
    <source>
        <dbReference type="PROSITE" id="PS50016"/>
    </source>
</evidence>
<dbReference type="InterPro" id="IPR019787">
    <property type="entry name" value="Znf_PHD-finger"/>
</dbReference>